<evidence type="ECO:0000256" key="1">
    <source>
        <dbReference type="ARBA" id="ARBA00022553"/>
    </source>
</evidence>
<dbReference type="Pfam" id="PF00072">
    <property type="entry name" value="Response_reg"/>
    <property type="match status" value="1"/>
</dbReference>
<dbReference type="EMBL" id="CP089983">
    <property type="protein sequence ID" value="WXB01482.1"/>
    <property type="molecule type" value="Genomic_DNA"/>
</dbReference>
<evidence type="ECO:0000256" key="2">
    <source>
        <dbReference type="PROSITE-ProRule" id="PRU00169"/>
    </source>
</evidence>
<organism evidence="4 5">
    <name type="scientific">Pendulispora rubella</name>
    <dbReference type="NCBI Taxonomy" id="2741070"/>
    <lineage>
        <taxon>Bacteria</taxon>
        <taxon>Pseudomonadati</taxon>
        <taxon>Myxococcota</taxon>
        <taxon>Myxococcia</taxon>
        <taxon>Myxococcales</taxon>
        <taxon>Sorangiineae</taxon>
        <taxon>Pendulisporaceae</taxon>
        <taxon>Pendulispora</taxon>
    </lineage>
</organism>
<keyword evidence="5" id="KW-1185">Reference proteome</keyword>
<proteinExistence type="predicted"/>
<protein>
    <submittedName>
        <fullName evidence="4">Response regulator</fullName>
    </submittedName>
</protein>
<evidence type="ECO:0000313" key="4">
    <source>
        <dbReference type="EMBL" id="WXB01482.1"/>
    </source>
</evidence>
<dbReference type="PROSITE" id="PS50110">
    <property type="entry name" value="RESPONSE_REGULATORY"/>
    <property type="match status" value="1"/>
</dbReference>
<dbReference type="InterPro" id="IPR011006">
    <property type="entry name" value="CheY-like_superfamily"/>
</dbReference>
<evidence type="ECO:0000313" key="5">
    <source>
        <dbReference type="Proteomes" id="UP001374803"/>
    </source>
</evidence>
<dbReference type="RefSeq" id="WP_394831097.1">
    <property type="nucleotide sequence ID" value="NZ_CP089929.1"/>
</dbReference>
<dbReference type="SMART" id="SM00448">
    <property type="entry name" value="REC"/>
    <property type="match status" value="1"/>
</dbReference>
<dbReference type="InterPro" id="IPR001789">
    <property type="entry name" value="Sig_transdc_resp-reg_receiver"/>
</dbReference>
<sequence>MVVDDDAENREALQMLLEHCGSRITTAVDVPDALAKFEVEVPDVLLSDIGMPGEDGYDLIRRVRARSKAHGGEVPAAALTAYAEAEARQNALRSGFMMHIPKPVNADQLVLLVSQLARMTS</sequence>
<dbReference type="PANTHER" id="PTHR44591">
    <property type="entry name" value="STRESS RESPONSE REGULATOR PROTEIN 1"/>
    <property type="match status" value="1"/>
</dbReference>
<gene>
    <name evidence="4" type="ORF">LVJ94_31755</name>
</gene>
<keyword evidence="1 2" id="KW-0597">Phosphoprotein</keyword>
<dbReference type="Proteomes" id="UP001374803">
    <property type="component" value="Chromosome"/>
</dbReference>
<accession>A0ABZ2KYS7</accession>
<dbReference type="Gene3D" id="3.40.50.2300">
    <property type="match status" value="1"/>
</dbReference>
<name>A0ABZ2KYS7_9BACT</name>
<feature type="modified residue" description="4-aspartylphosphate" evidence="2">
    <location>
        <position position="48"/>
    </location>
</feature>
<evidence type="ECO:0000259" key="3">
    <source>
        <dbReference type="PROSITE" id="PS50110"/>
    </source>
</evidence>
<dbReference type="PANTHER" id="PTHR44591:SF25">
    <property type="entry name" value="CHEMOTAXIS TWO-COMPONENT RESPONSE REGULATOR"/>
    <property type="match status" value="1"/>
</dbReference>
<feature type="domain" description="Response regulatory" evidence="3">
    <location>
        <begin position="1"/>
        <end position="117"/>
    </location>
</feature>
<reference evidence="4" key="1">
    <citation type="submission" date="2021-12" db="EMBL/GenBank/DDBJ databases">
        <title>Discovery of the Pendulisporaceae a myxobacterial family with distinct sporulation behavior and unique specialized metabolism.</title>
        <authorList>
            <person name="Garcia R."/>
            <person name="Popoff A."/>
            <person name="Bader C.D."/>
            <person name="Loehr J."/>
            <person name="Walesch S."/>
            <person name="Walt C."/>
            <person name="Boldt J."/>
            <person name="Bunk B."/>
            <person name="Haeckl F.J.F.P.J."/>
            <person name="Gunesch A.P."/>
            <person name="Birkelbach J."/>
            <person name="Nuebel U."/>
            <person name="Pietschmann T."/>
            <person name="Bach T."/>
            <person name="Mueller R."/>
        </authorList>
    </citation>
    <scope>NUCLEOTIDE SEQUENCE</scope>
    <source>
        <strain evidence="4">MSr11367</strain>
    </source>
</reference>
<dbReference type="InterPro" id="IPR050595">
    <property type="entry name" value="Bact_response_regulator"/>
</dbReference>
<dbReference type="SUPFAM" id="SSF52172">
    <property type="entry name" value="CheY-like"/>
    <property type="match status" value="1"/>
</dbReference>